<accession>A0ABM8VXH3</accession>
<organism evidence="1 2">
    <name type="scientific">Gigaspora margarita</name>
    <dbReference type="NCBI Taxonomy" id="4874"/>
    <lineage>
        <taxon>Eukaryota</taxon>
        <taxon>Fungi</taxon>
        <taxon>Fungi incertae sedis</taxon>
        <taxon>Mucoromycota</taxon>
        <taxon>Glomeromycotina</taxon>
        <taxon>Glomeromycetes</taxon>
        <taxon>Diversisporales</taxon>
        <taxon>Gigasporaceae</taxon>
        <taxon>Gigaspora</taxon>
    </lineage>
</organism>
<evidence type="ECO:0000313" key="2">
    <source>
        <dbReference type="Proteomes" id="UP000789901"/>
    </source>
</evidence>
<dbReference type="EMBL" id="CAJVQB010000154">
    <property type="protein sequence ID" value="CAG8471233.1"/>
    <property type="molecule type" value="Genomic_DNA"/>
</dbReference>
<protein>
    <submittedName>
        <fullName evidence="1">40447_t:CDS:1</fullName>
    </submittedName>
</protein>
<reference evidence="1 2" key="1">
    <citation type="submission" date="2021-06" db="EMBL/GenBank/DDBJ databases">
        <authorList>
            <person name="Kallberg Y."/>
            <person name="Tangrot J."/>
            <person name="Rosling A."/>
        </authorList>
    </citation>
    <scope>NUCLEOTIDE SEQUENCE [LARGE SCALE GENOMIC DNA]</scope>
    <source>
        <strain evidence="1 2">120-4 pot B 10/14</strain>
    </source>
</reference>
<keyword evidence="2" id="KW-1185">Reference proteome</keyword>
<proteinExistence type="predicted"/>
<sequence>MPRDLCIDKDKSIYPITSSHMDAILIKSLPIPLQSPHSFEMTNAPKEDKLDASIKCKSGKGTISGESKKKTDADDKSVSFTVIVKDGDKATFTITLEDEDEEISASVDVTIKEDKDDKKKKD</sequence>
<name>A0ABM8VXH3_GIGMA</name>
<evidence type="ECO:0000313" key="1">
    <source>
        <dbReference type="EMBL" id="CAG8471233.1"/>
    </source>
</evidence>
<dbReference type="Proteomes" id="UP000789901">
    <property type="component" value="Unassembled WGS sequence"/>
</dbReference>
<gene>
    <name evidence="1" type="ORF">GMARGA_LOCUS787</name>
</gene>
<comment type="caution">
    <text evidence="1">The sequence shown here is derived from an EMBL/GenBank/DDBJ whole genome shotgun (WGS) entry which is preliminary data.</text>
</comment>